<dbReference type="InterPro" id="IPR057092">
    <property type="entry name" value="SAM_KIDINS220"/>
</dbReference>
<dbReference type="RefSeq" id="XP_022244042.1">
    <property type="nucleotide sequence ID" value="XM_022388334.1"/>
</dbReference>
<dbReference type="Pfam" id="PF23307">
    <property type="entry name" value="SAM_KIDINS220"/>
    <property type="match status" value="1"/>
</dbReference>
<keyword evidence="3" id="KW-1185">Reference proteome</keyword>
<accession>A0ABM1SK86</accession>
<reference evidence="4" key="1">
    <citation type="submission" date="2025-08" db="UniProtKB">
        <authorList>
            <consortium name="RefSeq"/>
        </authorList>
    </citation>
    <scope>IDENTIFICATION</scope>
    <source>
        <tissue evidence="4">Muscle</tissue>
    </source>
</reference>
<feature type="region of interest" description="Disordered" evidence="1">
    <location>
        <begin position="328"/>
        <end position="393"/>
    </location>
</feature>
<feature type="domain" description="Kinase D-interacting substrate of 220 kDa-like SAM" evidence="2">
    <location>
        <begin position="239"/>
        <end position="316"/>
    </location>
</feature>
<evidence type="ECO:0000313" key="3">
    <source>
        <dbReference type="Proteomes" id="UP000694941"/>
    </source>
</evidence>
<feature type="region of interest" description="Disordered" evidence="1">
    <location>
        <begin position="413"/>
        <end position="452"/>
    </location>
</feature>
<organism evidence="3 4">
    <name type="scientific">Limulus polyphemus</name>
    <name type="common">Atlantic horseshoe crab</name>
    <dbReference type="NCBI Taxonomy" id="6850"/>
    <lineage>
        <taxon>Eukaryota</taxon>
        <taxon>Metazoa</taxon>
        <taxon>Ecdysozoa</taxon>
        <taxon>Arthropoda</taxon>
        <taxon>Chelicerata</taxon>
        <taxon>Merostomata</taxon>
        <taxon>Xiphosura</taxon>
        <taxon>Limulidae</taxon>
        <taxon>Limulus</taxon>
    </lineage>
</organism>
<proteinExistence type="predicted"/>
<feature type="compositionally biased region" description="Basic and acidic residues" evidence="1">
    <location>
        <begin position="360"/>
        <end position="377"/>
    </location>
</feature>
<dbReference type="Proteomes" id="UP000694941">
    <property type="component" value="Unplaced"/>
</dbReference>
<evidence type="ECO:0000256" key="1">
    <source>
        <dbReference type="SAM" id="MobiDB-lite"/>
    </source>
</evidence>
<dbReference type="InterPro" id="IPR052771">
    <property type="entry name" value="Neurotrophin_sig_adaptor"/>
</dbReference>
<gene>
    <name evidence="4" type="primary">LOC111086243</name>
</gene>
<evidence type="ECO:0000259" key="2">
    <source>
        <dbReference type="Pfam" id="PF23307"/>
    </source>
</evidence>
<dbReference type="PANTHER" id="PTHR24116">
    <property type="entry name" value="KINASE D-INTERACTING SUBSTRATE OF 220 KDA"/>
    <property type="match status" value="1"/>
</dbReference>
<dbReference type="GeneID" id="111086243"/>
<dbReference type="PANTHER" id="PTHR24116:SF0">
    <property type="entry name" value="KINASE D-INTERACTING SUBSTRATE OF 220 KDA"/>
    <property type="match status" value="1"/>
</dbReference>
<protein>
    <submittedName>
        <fullName evidence="4">Kinase D-interacting substrate of 220 kDa-like</fullName>
    </submittedName>
</protein>
<evidence type="ECO:0000313" key="4">
    <source>
        <dbReference type="RefSeq" id="XP_022244042.1"/>
    </source>
</evidence>
<sequence>MNIVYITGRLLKAFNIDFNWYHLASWINITEQWPYRTSWIILYYEAHESELEDNSSLKAIYEKVKPYIPVSKEVDPMLDFDHDERKFEVVLSFHTSNLLVGGLKIFLPFTINLDPYIRKKIQEEHLNLGDITRLEGQLVPRGHHTHNSSVFQVFPPSMWPTPSLSRPSKDFSVIEGQLLTMRGAPVGAAASNSEYSTSSLFREKPSCWQLGLPQTHTLPESIIPVKTNIRNWEQVFKNQRLSTLSVDGIISLLDSLEGVDDKKLCTYKEQLSENNINGLVLLTCDLSELKRVLRMSFGDWELFRQLVLALRENEYSSDLDRGFIGDTFSHSRGQSERRSSPPVLRHSPVGDEPSIQTKTTDTKTESSHVTEKEDSRSVPRSRSSSSALEKQVTMEETMIFGALETLNEEAQEDTLQEKYQSGEHRDSVSVTTHSPNPLSPIMSDPEEGLQDSQSDVNESVASVPASFTYPSEINVMYLKTPPHGSPITRLMTVAETLFTYQAGGSNAYLGMAQIVHRNVI</sequence>
<name>A0ABM1SK86_LIMPO</name>